<comment type="caution">
    <text evidence="1">The sequence shown here is derived from an EMBL/GenBank/DDBJ whole genome shotgun (WGS) entry which is preliminary data.</text>
</comment>
<keyword evidence="2" id="KW-1185">Reference proteome</keyword>
<dbReference type="InterPro" id="IPR058867">
    <property type="entry name" value="YtzJ"/>
</dbReference>
<dbReference type="RefSeq" id="WP_068722619.1">
    <property type="nucleotide sequence ID" value="NZ_LSKU01000001.1"/>
</dbReference>
<dbReference type="Pfam" id="PF26326">
    <property type="entry name" value="YtzJ"/>
    <property type="match status" value="1"/>
</dbReference>
<dbReference type="STRING" id="1413211.U473_01280"/>
<dbReference type="AlphaFoldDB" id="A0A135L1I7"/>
<dbReference type="OrthoDB" id="2679903at2"/>
<name>A0A135L1I7_9BACI</name>
<organism evidence="1 2">
    <name type="scientific">Tepidibacillus decaturensis</name>
    <dbReference type="NCBI Taxonomy" id="1413211"/>
    <lineage>
        <taxon>Bacteria</taxon>
        <taxon>Bacillati</taxon>
        <taxon>Bacillota</taxon>
        <taxon>Bacilli</taxon>
        <taxon>Bacillales</taxon>
        <taxon>Bacillaceae</taxon>
        <taxon>Tepidibacillus</taxon>
    </lineage>
</organism>
<reference evidence="1 2" key="1">
    <citation type="submission" date="2016-02" db="EMBL/GenBank/DDBJ databases">
        <title>Draft Genome for Tepidibacillus decaturensis nov. sp. Strain Z9, an Anaerobic, Moderately Thermophilic and Heterotrophic Bacterium from Deep Subsurface of the Illinois Basin, USA.</title>
        <authorList>
            <person name="Dong Y."/>
            <person name="Chang J.Y."/>
            <person name="Sanford R."/>
            <person name="Fouke B.W."/>
        </authorList>
    </citation>
    <scope>NUCLEOTIDE SEQUENCE [LARGE SCALE GENOMIC DNA]</scope>
    <source>
        <strain evidence="1 2">Z9</strain>
    </source>
</reference>
<gene>
    <name evidence="1" type="ORF">U473_01280</name>
</gene>
<sequence>MVINRKEIARGKVAEIKNGFSAFAETQEVISLVKKMLEEENISVHIDETEKGCWFIPVKADE</sequence>
<protein>
    <submittedName>
        <fullName evidence="1">Uncharacterized protein</fullName>
    </submittedName>
</protein>
<evidence type="ECO:0000313" key="2">
    <source>
        <dbReference type="Proteomes" id="UP000070352"/>
    </source>
</evidence>
<dbReference type="Proteomes" id="UP000070352">
    <property type="component" value="Unassembled WGS sequence"/>
</dbReference>
<accession>A0A135L1I7</accession>
<evidence type="ECO:0000313" key="1">
    <source>
        <dbReference type="EMBL" id="KXG42816.1"/>
    </source>
</evidence>
<dbReference type="EMBL" id="LSKU01000001">
    <property type="protein sequence ID" value="KXG42816.1"/>
    <property type="molecule type" value="Genomic_DNA"/>
</dbReference>
<proteinExistence type="predicted"/>